<dbReference type="Proteomes" id="UP000541810">
    <property type="component" value="Unassembled WGS sequence"/>
</dbReference>
<evidence type="ECO:0000313" key="14">
    <source>
        <dbReference type="Proteomes" id="UP000541810"/>
    </source>
</evidence>
<dbReference type="FunFam" id="3.30.1550.10:FF:000006">
    <property type="entry name" value="50S ribosomal protein L11"/>
    <property type="match status" value="1"/>
</dbReference>
<keyword evidence="4 7" id="KW-0694">RNA-binding</keyword>
<dbReference type="InterPro" id="IPR036769">
    <property type="entry name" value="Ribosomal_uL11_C_sf"/>
</dbReference>
<evidence type="ECO:0000256" key="9">
    <source>
        <dbReference type="RuleBase" id="RU003979"/>
    </source>
</evidence>
<dbReference type="SUPFAM" id="SSF46906">
    <property type="entry name" value="Ribosomal protein L11, C-terminal domain"/>
    <property type="match status" value="1"/>
</dbReference>
<keyword evidence="6 7" id="KW-0687">Ribonucleoprotein</keyword>
<dbReference type="CDD" id="cd00349">
    <property type="entry name" value="Ribosomal_L11"/>
    <property type="match status" value="1"/>
</dbReference>
<reference evidence="13 14" key="1">
    <citation type="submission" date="2020-08" db="EMBL/GenBank/DDBJ databases">
        <title>Genomic Encyclopedia of Type Strains, Phase IV (KMG-IV): sequencing the most valuable type-strain genomes for metagenomic binning, comparative biology and taxonomic classification.</title>
        <authorList>
            <person name="Goeker M."/>
        </authorList>
    </citation>
    <scope>NUCLEOTIDE SEQUENCE [LARGE SCALE GENOMIC DNA]</scope>
    <source>
        <strain evidence="13 14">DSM 103725</strain>
    </source>
</reference>
<dbReference type="HAMAP" id="MF_00736">
    <property type="entry name" value="Ribosomal_uL11"/>
    <property type="match status" value="1"/>
</dbReference>
<dbReference type="GO" id="GO:0006412">
    <property type="term" value="P:translation"/>
    <property type="evidence" value="ECO:0007669"/>
    <property type="project" value="UniProtKB-UniRule"/>
</dbReference>
<evidence type="ECO:0000256" key="8">
    <source>
        <dbReference type="RuleBase" id="RU003978"/>
    </source>
</evidence>
<keyword evidence="14" id="KW-1185">Reference proteome</keyword>
<evidence type="ECO:0000259" key="11">
    <source>
        <dbReference type="Pfam" id="PF00298"/>
    </source>
</evidence>
<dbReference type="Pfam" id="PF03946">
    <property type="entry name" value="Ribosomal_L11_N"/>
    <property type="match status" value="1"/>
</dbReference>
<dbReference type="FunFam" id="1.10.10.250:FF:000001">
    <property type="entry name" value="50S ribosomal protein L11"/>
    <property type="match status" value="1"/>
</dbReference>
<dbReference type="InterPro" id="IPR020783">
    <property type="entry name" value="Ribosomal_uL11_C"/>
</dbReference>
<comment type="caution">
    <text evidence="13">The sequence shown here is derived from an EMBL/GenBank/DDBJ whole genome shotgun (WGS) entry which is preliminary data.</text>
</comment>
<dbReference type="Gene3D" id="3.30.1550.10">
    <property type="entry name" value="Ribosomal protein L11/L12, N-terminal domain"/>
    <property type="match status" value="1"/>
</dbReference>
<dbReference type="InterPro" id="IPR020784">
    <property type="entry name" value="Ribosomal_uL11_N"/>
</dbReference>
<sequence>MAKKEISSQFKIQAPGGQATPAPPIGPALGQHGVNPGQFIQQFNDRTRPLNGKVVGCVITVYKDRSFEFEVKAPPVAVLLKDAAKVDKGSGVPHKEKVGSVTMDQVKAIAEEKGKELSGHTLEANCRIVAGTARSMGITVED</sequence>
<dbReference type="InterPro" id="IPR000911">
    <property type="entry name" value="Ribosomal_uL11"/>
</dbReference>
<feature type="domain" description="Large ribosomal subunit protein uL11 N-terminal" evidence="12">
    <location>
        <begin position="11"/>
        <end position="67"/>
    </location>
</feature>
<gene>
    <name evidence="7" type="primary">rplK</name>
    <name evidence="13" type="ORF">HNQ40_003413</name>
</gene>
<name>A0A7X0H978_9BACT</name>
<dbReference type="InterPro" id="IPR020785">
    <property type="entry name" value="Ribosomal_uL11_CS"/>
</dbReference>
<dbReference type="AlphaFoldDB" id="A0A7X0H978"/>
<dbReference type="RefSeq" id="WP_184679063.1">
    <property type="nucleotide sequence ID" value="NZ_JACHGY010000001.1"/>
</dbReference>
<evidence type="ECO:0000256" key="1">
    <source>
        <dbReference type="ARBA" id="ARBA00010537"/>
    </source>
</evidence>
<dbReference type="GO" id="GO:0003735">
    <property type="term" value="F:structural constituent of ribosome"/>
    <property type="evidence" value="ECO:0007669"/>
    <property type="project" value="InterPro"/>
</dbReference>
<evidence type="ECO:0000256" key="7">
    <source>
        <dbReference type="HAMAP-Rule" id="MF_00736"/>
    </source>
</evidence>
<dbReference type="PANTHER" id="PTHR11661:SF1">
    <property type="entry name" value="LARGE RIBOSOMAL SUBUNIT PROTEIN UL11M"/>
    <property type="match status" value="1"/>
</dbReference>
<proteinExistence type="inferred from homology"/>
<dbReference type="SUPFAM" id="SSF54747">
    <property type="entry name" value="Ribosomal L11/L12e N-terminal domain"/>
    <property type="match status" value="1"/>
</dbReference>
<keyword evidence="2 7" id="KW-0488">Methylation</keyword>
<evidence type="ECO:0000313" key="13">
    <source>
        <dbReference type="EMBL" id="MBB6431607.1"/>
    </source>
</evidence>
<dbReference type="EMBL" id="JACHGY010000001">
    <property type="protein sequence ID" value="MBB6431607.1"/>
    <property type="molecule type" value="Genomic_DNA"/>
</dbReference>
<dbReference type="PROSITE" id="PS00359">
    <property type="entry name" value="RIBOSOMAL_L11"/>
    <property type="match status" value="1"/>
</dbReference>
<dbReference type="NCBIfam" id="TIGR01632">
    <property type="entry name" value="L11_bact"/>
    <property type="match status" value="1"/>
</dbReference>
<feature type="domain" description="Large ribosomal subunit protein uL11 C-terminal" evidence="11">
    <location>
        <begin position="72"/>
        <end position="140"/>
    </location>
</feature>
<dbReference type="InterPro" id="IPR036796">
    <property type="entry name" value="Ribosomal_uL11_N_sf"/>
</dbReference>
<evidence type="ECO:0000256" key="3">
    <source>
        <dbReference type="ARBA" id="ARBA00022730"/>
    </source>
</evidence>
<dbReference type="Pfam" id="PF00298">
    <property type="entry name" value="Ribosomal_L11"/>
    <property type="match status" value="1"/>
</dbReference>
<dbReference type="GO" id="GO:0022625">
    <property type="term" value="C:cytosolic large ribosomal subunit"/>
    <property type="evidence" value="ECO:0007669"/>
    <property type="project" value="TreeGrafter"/>
</dbReference>
<evidence type="ECO:0000256" key="5">
    <source>
        <dbReference type="ARBA" id="ARBA00022980"/>
    </source>
</evidence>
<organism evidence="13 14">
    <name type="scientific">Algisphaera agarilytica</name>
    <dbReference type="NCBI Taxonomy" id="1385975"/>
    <lineage>
        <taxon>Bacteria</taxon>
        <taxon>Pseudomonadati</taxon>
        <taxon>Planctomycetota</taxon>
        <taxon>Phycisphaerae</taxon>
        <taxon>Phycisphaerales</taxon>
        <taxon>Phycisphaeraceae</taxon>
        <taxon>Algisphaera</taxon>
    </lineage>
</organism>
<keyword evidence="3 7" id="KW-0699">rRNA-binding</keyword>
<evidence type="ECO:0000259" key="12">
    <source>
        <dbReference type="Pfam" id="PF03946"/>
    </source>
</evidence>
<comment type="similarity">
    <text evidence="1 7 8">Belongs to the universal ribosomal protein uL11 family.</text>
</comment>
<evidence type="ECO:0000256" key="2">
    <source>
        <dbReference type="ARBA" id="ARBA00022481"/>
    </source>
</evidence>
<evidence type="ECO:0000256" key="6">
    <source>
        <dbReference type="ARBA" id="ARBA00023274"/>
    </source>
</evidence>
<dbReference type="Gene3D" id="1.10.10.250">
    <property type="entry name" value="Ribosomal protein L11, C-terminal domain"/>
    <property type="match status" value="1"/>
</dbReference>
<comment type="subunit">
    <text evidence="7">Part of the ribosomal stalk of the 50S ribosomal subunit. Interacts with L10 and the large rRNA to form the base of the stalk. L10 forms an elongated spine to which L12 dimers bind in a sequential fashion forming a multimeric L10(L12)X complex.</text>
</comment>
<protein>
    <recommendedName>
        <fullName evidence="7">Large ribosomal subunit protein uL11</fullName>
    </recommendedName>
</protein>
<evidence type="ECO:0000256" key="10">
    <source>
        <dbReference type="SAM" id="MobiDB-lite"/>
    </source>
</evidence>
<dbReference type="PANTHER" id="PTHR11661">
    <property type="entry name" value="60S RIBOSOMAL PROTEIN L12"/>
    <property type="match status" value="1"/>
</dbReference>
<dbReference type="InterPro" id="IPR006519">
    <property type="entry name" value="Ribosomal_uL11_bac-typ"/>
</dbReference>
<evidence type="ECO:0000256" key="4">
    <source>
        <dbReference type="ARBA" id="ARBA00022884"/>
    </source>
</evidence>
<dbReference type="SMART" id="SM00649">
    <property type="entry name" value="RL11"/>
    <property type="match status" value="1"/>
</dbReference>
<feature type="region of interest" description="Disordered" evidence="10">
    <location>
        <begin position="1"/>
        <end position="29"/>
    </location>
</feature>
<dbReference type="GO" id="GO:0070180">
    <property type="term" value="F:large ribosomal subunit rRNA binding"/>
    <property type="evidence" value="ECO:0007669"/>
    <property type="project" value="UniProtKB-UniRule"/>
</dbReference>
<comment type="PTM">
    <text evidence="7 9">One or more lysine residues are methylated.</text>
</comment>
<accession>A0A7X0H978</accession>
<comment type="function">
    <text evidence="7 9">Forms part of the ribosomal stalk which helps the ribosome interact with GTP-bound translation factors.</text>
</comment>
<keyword evidence="5 7" id="KW-0689">Ribosomal protein</keyword>